<dbReference type="Pfam" id="PF02626">
    <property type="entry name" value="CT_A_B"/>
    <property type="match status" value="1"/>
</dbReference>
<dbReference type="InterPro" id="IPR052708">
    <property type="entry name" value="PxpC"/>
</dbReference>
<keyword evidence="1" id="KW-0547">Nucleotide-binding</keyword>
<reference evidence="5 6" key="1">
    <citation type="submission" date="2018-01" db="EMBL/GenBank/DDBJ databases">
        <title>Whole genome sequencing of Histamine producing bacteria.</title>
        <authorList>
            <person name="Butler K."/>
        </authorList>
    </citation>
    <scope>NUCLEOTIDE SEQUENCE [LARGE SCALE GENOMIC DNA]</scope>
    <source>
        <strain evidence="5 6">DSM 100436</strain>
    </source>
</reference>
<keyword evidence="2 5" id="KW-0378">Hydrolase</keyword>
<accession>A0A2T3NBS0</accession>
<gene>
    <name evidence="5" type="ORF">C9I98_24445</name>
</gene>
<dbReference type="PANTHER" id="PTHR43309:SF4">
    <property type="entry name" value="CARBOXYLTRANSFERASE DOMAIN-CONTAINING PROTEIN"/>
    <property type="match status" value="1"/>
</dbReference>
<evidence type="ECO:0000259" key="4">
    <source>
        <dbReference type="SMART" id="SM00797"/>
    </source>
</evidence>
<evidence type="ECO:0000313" key="5">
    <source>
        <dbReference type="EMBL" id="PSW11400.1"/>
    </source>
</evidence>
<keyword evidence="6" id="KW-1185">Reference proteome</keyword>
<evidence type="ECO:0000256" key="3">
    <source>
        <dbReference type="ARBA" id="ARBA00022840"/>
    </source>
</evidence>
<proteinExistence type="predicted"/>
<evidence type="ECO:0000313" key="6">
    <source>
        <dbReference type="Proteomes" id="UP000241771"/>
    </source>
</evidence>
<dbReference type="InterPro" id="IPR003778">
    <property type="entry name" value="CT_A_B"/>
</dbReference>
<dbReference type="GO" id="GO:0005524">
    <property type="term" value="F:ATP binding"/>
    <property type="evidence" value="ECO:0007669"/>
    <property type="project" value="UniProtKB-KW"/>
</dbReference>
<dbReference type="PANTHER" id="PTHR43309">
    <property type="entry name" value="5-OXOPROLINASE SUBUNIT C"/>
    <property type="match status" value="1"/>
</dbReference>
<dbReference type="SUPFAM" id="SSF50891">
    <property type="entry name" value="Cyclophilin-like"/>
    <property type="match status" value="1"/>
</dbReference>
<dbReference type="AlphaFoldDB" id="A0A2T3NBS0"/>
<dbReference type="SMART" id="SM00797">
    <property type="entry name" value="AHS2"/>
    <property type="match status" value="1"/>
</dbReference>
<protein>
    <submittedName>
        <fullName evidence="5">Allophanate hydrolase</fullName>
    </submittedName>
</protein>
<evidence type="ECO:0000256" key="2">
    <source>
        <dbReference type="ARBA" id="ARBA00022801"/>
    </source>
</evidence>
<dbReference type="Gene3D" id="2.40.100.10">
    <property type="entry name" value="Cyclophilin-like"/>
    <property type="match status" value="1"/>
</dbReference>
<dbReference type="NCBIfam" id="TIGR00724">
    <property type="entry name" value="urea_amlyse_rel"/>
    <property type="match status" value="1"/>
</dbReference>
<organism evidence="5 6">
    <name type="scientific">Photobacterium sanctipauli</name>
    <dbReference type="NCBI Taxonomy" id="1342794"/>
    <lineage>
        <taxon>Bacteria</taxon>
        <taxon>Pseudomonadati</taxon>
        <taxon>Pseudomonadota</taxon>
        <taxon>Gammaproteobacteria</taxon>
        <taxon>Vibrionales</taxon>
        <taxon>Vibrionaceae</taxon>
        <taxon>Photobacterium</taxon>
    </lineage>
</organism>
<sequence>MTLRILTPGPLSLLQDLGRFGHQSIGVSTGGPMDEHAFLWANRLLDNDRNAAQIEVTMGQFSCEFYAETTIAITGADMGATLNGRTIEPWQSYSVQQGDRLALRGARSGMRAYLAVQGGFKVPTPLDSCATVVRDELGGVQGRGDKLNAKDLLRFSVSKPMLNKRLPHHFIPTYSQTLTLEVILGYQCEDFSSQQRERFFNSTYTLTPQMDRMGCRLSGEAIECQRTTLVSEGIALGAIQIPADGQPIVLLKDRQTIGGYPKIGCVTSKGLSQLAQCLPGAEIRFVEKDLYQAEAERMIEQQFFRGYIGQSYVEKSQAEESRAGMSATAE</sequence>
<feature type="domain" description="Carboxyltransferase" evidence="4">
    <location>
        <begin position="24"/>
        <end position="304"/>
    </location>
</feature>
<dbReference type="InterPro" id="IPR029000">
    <property type="entry name" value="Cyclophilin-like_dom_sf"/>
</dbReference>
<comment type="caution">
    <text evidence="5">The sequence shown here is derived from an EMBL/GenBank/DDBJ whole genome shotgun (WGS) entry which is preliminary data.</text>
</comment>
<dbReference type="Proteomes" id="UP000241771">
    <property type="component" value="Unassembled WGS sequence"/>
</dbReference>
<evidence type="ECO:0000256" key="1">
    <source>
        <dbReference type="ARBA" id="ARBA00022741"/>
    </source>
</evidence>
<name>A0A2T3NBS0_9GAMM</name>
<dbReference type="RefSeq" id="WP_107272593.1">
    <property type="nucleotide sequence ID" value="NZ_PYMA01000024.1"/>
</dbReference>
<dbReference type="GO" id="GO:0016787">
    <property type="term" value="F:hydrolase activity"/>
    <property type="evidence" value="ECO:0007669"/>
    <property type="project" value="UniProtKB-KW"/>
</dbReference>
<keyword evidence="3" id="KW-0067">ATP-binding</keyword>
<dbReference type="EMBL" id="PYMA01000024">
    <property type="protein sequence ID" value="PSW11400.1"/>
    <property type="molecule type" value="Genomic_DNA"/>
</dbReference>